<feature type="region of interest" description="Disordered" evidence="12">
    <location>
        <begin position="69"/>
        <end position="124"/>
    </location>
</feature>
<feature type="compositionally biased region" description="Basic and acidic residues" evidence="12">
    <location>
        <begin position="113"/>
        <end position="124"/>
    </location>
</feature>
<evidence type="ECO:0000256" key="4">
    <source>
        <dbReference type="ARBA" id="ARBA00022525"/>
    </source>
</evidence>
<evidence type="ECO:0000256" key="5">
    <source>
        <dbReference type="ARBA" id="ARBA00022729"/>
    </source>
</evidence>
<dbReference type="Gene3D" id="2.10.90.10">
    <property type="entry name" value="Cystine-knot cytokines"/>
    <property type="match status" value="1"/>
</dbReference>
<dbReference type="PANTHER" id="PTHR11848:SF263">
    <property type="entry name" value="PROTEIN DECAPENTAPLEGIC"/>
    <property type="match status" value="1"/>
</dbReference>
<dbReference type="Pfam" id="PF00019">
    <property type="entry name" value="TGF_beta"/>
    <property type="match status" value="1"/>
</dbReference>
<evidence type="ECO:0000256" key="10">
    <source>
        <dbReference type="ARBA" id="ARBA00074604"/>
    </source>
</evidence>
<accession>W5U161</accession>
<evidence type="ECO:0000256" key="11">
    <source>
        <dbReference type="RuleBase" id="RU000354"/>
    </source>
</evidence>
<evidence type="ECO:0000256" key="1">
    <source>
        <dbReference type="ARBA" id="ARBA00004613"/>
    </source>
</evidence>
<dbReference type="PROSITE" id="PS51362">
    <property type="entry name" value="TGF_BETA_2"/>
    <property type="match status" value="1"/>
</dbReference>
<evidence type="ECO:0000259" key="14">
    <source>
        <dbReference type="PROSITE" id="PS51362"/>
    </source>
</evidence>
<dbReference type="Pfam" id="PF00688">
    <property type="entry name" value="TGFb_propeptide"/>
    <property type="match status" value="1"/>
</dbReference>
<keyword evidence="7 11" id="KW-0339">Growth factor</keyword>
<evidence type="ECO:0000256" key="8">
    <source>
        <dbReference type="ARBA" id="ARBA00023157"/>
    </source>
</evidence>
<evidence type="ECO:0000256" key="12">
    <source>
        <dbReference type="SAM" id="MobiDB-lite"/>
    </source>
</evidence>
<dbReference type="InterPro" id="IPR015615">
    <property type="entry name" value="TGF-beta-rel"/>
</dbReference>
<dbReference type="AlphaFoldDB" id="W5U161"/>
<evidence type="ECO:0000256" key="9">
    <source>
        <dbReference type="ARBA" id="ARBA00023180"/>
    </source>
</evidence>
<dbReference type="PANTHER" id="PTHR11848">
    <property type="entry name" value="TGF-BETA FAMILY"/>
    <property type="match status" value="1"/>
</dbReference>
<keyword evidence="4" id="KW-0964">Secreted</keyword>
<keyword evidence="9" id="KW-0325">Glycoprotein</keyword>
<feature type="region of interest" description="Disordered" evidence="12">
    <location>
        <begin position="373"/>
        <end position="395"/>
    </location>
</feature>
<keyword evidence="6" id="KW-0221">Differentiation</keyword>
<dbReference type="FunFam" id="2.60.120.970:FF:000018">
    <property type="entry name" value="Decapentaplegic, isoform A"/>
    <property type="match status" value="1"/>
</dbReference>
<feature type="region of interest" description="Disordered" evidence="12">
    <location>
        <begin position="239"/>
        <end position="260"/>
    </location>
</feature>
<comment type="similarity">
    <text evidence="2 11">Belongs to the TGF-beta family.</text>
</comment>
<evidence type="ECO:0000256" key="13">
    <source>
        <dbReference type="SAM" id="SignalP"/>
    </source>
</evidence>
<dbReference type="GO" id="GO:0005615">
    <property type="term" value="C:extracellular space"/>
    <property type="evidence" value="ECO:0007669"/>
    <property type="project" value="TreeGrafter"/>
</dbReference>
<protein>
    <recommendedName>
        <fullName evidence="10">Protein decapentaplegic</fullName>
    </recommendedName>
</protein>
<name>W5U161_CLOAL</name>
<feature type="region of interest" description="Disordered" evidence="12">
    <location>
        <begin position="33"/>
        <end position="57"/>
    </location>
</feature>
<dbReference type="GO" id="GO:0005125">
    <property type="term" value="F:cytokine activity"/>
    <property type="evidence" value="ECO:0007669"/>
    <property type="project" value="TreeGrafter"/>
</dbReference>
<evidence type="ECO:0000313" key="15">
    <source>
        <dbReference type="EMBL" id="AHH30784.1"/>
    </source>
</evidence>
<dbReference type="InterPro" id="IPR001111">
    <property type="entry name" value="TGF-b_propeptide"/>
</dbReference>
<keyword evidence="3" id="KW-0217">Developmental protein</keyword>
<reference evidence="15" key="1">
    <citation type="journal article" date="2013" name="Dev. Genes Evol.">
        <title>Evolution and expression of BMP genes in flies.</title>
        <authorList>
            <person name="Wotton K.R."/>
            <person name="Alcaine Colet A."/>
            <person name="Jaeger J."/>
            <person name="Jimenez-Guri E."/>
        </authorList>
    </citation>
    <scope>NUCLEOTIDE SEQUENCE</scope>
</reference>
<comment type="subcellular location">
    <subcellularLocation>
        <location evidence="1">Secreted</location>
    </subcellularLocation>
</comment>
<evidence type="ECO:0000256" key="7">
    <source>
        <dbReference type="ARBA" id="ARBA00023030"/>
    </source>
</evidence>
<dbReference type="GO" id="GO:0030154">
    <property type="term" value="P:cell differentiation"/>
    <property type="evidence" value="ECO:0007669"/>
    <property type="project" value="UniProtKB-KW"/>
</dbReference>
<proteinExistence type="evidence at transcript level"/>
<dbReference type="GO" id="GO:0008083">
    <property type="term" value="F:growth factor activity"/>
    <property type="evidence" value="ECO:0007669"/>
    <property type="project" value="UniProtKB-KW"/>
</dbReference>
<dbReference type="SUPFAM" id="SSF57501">
    <property type="entry name" value="Cystine-knot cytokines"/>
    <property type="match status" value="1"/>
</dbReference>
<evidence type="ECO:0000256" key="6">
    <source>
        <dbReference type="ARBA" id="ARBA00022782"/>
    </source>
</evidence>
<dbReference type="InterPro" id="IPR029034">
    <property type="entry name" value="Cystine-knot_cytokine"/>
</dbReference>
<feature type="domain" description="TGF-beta family profile" evidence="14">
    <location>
        <begin position="388"/>
        <end position="429"/>
    </location>
</feature>
<evidence type="ECO:0000256" key="2">
    <source>
        <dbReference type="ARBA" id="ARBA00006656"/>
    </source>
</evidence>
<dbReference type="InterPro" id="IPR001839">
    <property type="entry name" value="TGF-b_C"/>
</dbReference>
<feature type="compositionally biased region" description="Acidic residues" evidence="12">
    <location>
        <begin position="93"/>
        <end position="112"/>
    </location>
</feature>
<evidence type="ECO:0000256" key="3">
    <source>
        <dbReference type="ARBA" id="ARBA00022473"/>
    </source>
</evidence>
<sequence length="429" mass="49484">MRAWLFVLAVLATFQPIVQVASTGDDLVTRFRPSPALPDNSRYHYRTNEHTNNKMVNSANVIKNSEEWSENMNDHSNDLDNDDDNTNENQVSDMDDDREESNSVNDEDEEDQAERNRRREKPDPETLVAVEKNLLSLFGFKKRPKVDRSKVVIPEELKQLYAQLTGEDLDLVNVPKSGLDYFKSANTVRSFTHEDSKIDQRFLHHHRFRLFFNVSSIPKDEHLKVAELILSRDAFDEDEDTVSSSSSNSDNSGNNKISSSSRIRHTVQVYDIIRPGVKGKGGPSVMRIDTKTVRINETAPIKLDIMPAVERWRRTPTENHGVLVHVSFRGRNTAEEGPIHHHVRLKRSLTETYQSWSQKQPLLFTYTDDERHRSKRAVRGGGEGKPNRPRRAPRKLRKTICQRFPLYVDFQDVGWSDWIVAPLGYDAFY</sequence>
<keyword evidence="8" id="KW-1015">Disulfide bond</keyword>
<feature type="compositionally biased region" description="Low complexity" evidence="12">
    <location>
        <begin position="243"/>
        <end position="260"/>
    </location>
</feature>
<dbReference type="Gene3D" id="2.60.120.970">
    <property type="match status" value="1"/>
</dbReference>
<organism evidence="15">
    <name type="scientific">Clogmia albipunctata</name>
    <name type="common">Mothmidge</name>
    <dbReference type="NCBI Taxonomy" id="85120"/>
    <lineage>
        <taxon>Eukaryota</taxon>
        <taxon>Metazoa</taxon>
        <taxon>Ecdysozoa</taxon>
        <taxon>Arthropoda</taxon>
        <taxon>Hexapoda</taxon>
        <taxon>Insecta</taxon>
        <taxon>Pterygota</taxon>
        <taxon>Neoptera</taxon>
        <taxon>Endopterygota</taxon>
        <taxon>Diptera</taxon>
        <taxon>Nematocera</taxon>
        <taxon>Psychodoidea</taxon>
        <taxon>Psychodidae</taxon>
        <taxon>Clogmia</taxon>
    </lineage>
</organism>
<feature type="chain" id="PRO_5004873572" description="Protein decapentaplegic" evidence="13">
    <location>
        <begin position="21"/>
        <end position="429"/>
    </location>
</feature>
<keyword evidence="5 13" id="KW-0732">Signal</keyword>
<dbReference type="EMBL" id="KC810051">
    <property type="protein sequence ID" value="AHH30784.1"/>
    <property type="molecule type" value="mRNA"/>
</dbReference>
<feature type="signal peptide" evidence="13">
    <location>
        <begin position="1"/>
        <end position="20"/>
    </location>
</feature>